<evidence type="ECO:0000313" key="2">
    <source>
        <dbReference type="EMBL" id="SNT09108.1"/>
    </source>
</evidence>
<dbReference type="Pfam" id="PF12706">
    <property type="entry name" value="Lactamase_B_2"/>
    <property type="match status" value="1"/>
</dbReference>
<dbReference type="CDD" id="cd07716">
    <property type="entry name" value="RNaseZ_short-form-like_MBL-fold"/>
    <property type="match status" value="1"/>
</dbReference>
<dbReference type="Proteomes" id="UP000198304">
    <property type="component" value="Unassembled WGS sequence"/>
</dbReference>
<dbReference type="GO" id="GO:0042781">
    <property type="term" value="F:3'-tRNA processing endoribonuclease activity"/>
    <property type="evidence" value="ECO:0007669"/>
    <property type="project" value="TreeGrafter"/>
</dbReference>
<dbReference type="PANTHER" id="PTHR46018:SF4">
    <property type="entry name" value="METALLO-HYDROLASE YHFI-RELATED"/>
    <property type="match status" value="1"/>
</dbReference>
<dbReference type="Gene3D" id="3.60.15.10">
    <property type="entry name" value="Ribonuclease Z/Hydroxyacylglutathione hydrolase-like"/>
    <property type="match status" value="1"/>
</dbReference>
<evidence type="ECO:0000259" key="1">
    <source>
        <dbReference type="SMART" id="SM00849"/>
    </source>
</evidence>
<name>A0A239JUK4_9FIRM</name>
<dbReference type="RefSeq" id="WP_089285116.1">
    <property type="nucleotide sequence ID" value="NZ_FZOJ01000039.1"/>
</dbReference>
<dbReference type="InterPro" id="IPR036866">
    <property type="entry name" value="RibonucZ/Hydroxyglut_hydro"/>
</dbReference>
<sequence length="245" mass="27904">MKLTVLGCYGPYPKAGGACSGYLLEDERTKILIDCGNGVLSKLFTYCNDLNKLDAIFISHLHPDHMSDLLVLRYAINIRQMLGKLKSPIPIYLPASPQEDYERIQYNGAYSRNIIKEKAEVMINDIKVTFKKTNHPVECYAMAFEKDKKKFVYSGDTRYFDGLIDFIKESNLFLCEANILHKDMTETIPHLSGKQAAEIALKADLRRIVLTHFLPEINTTDLISEAKEAFPYILELAEEGKCHFI</sequence>
<dbReference type="EMBL" id="FZOJ01000039">
    <property type="protein sequence ID" value="SNT09108.1"/>
    <property type="molecule type" value="Genomic_DNA"/>
</dbReference>
<dbReference type="OrthoDB" id="9800940at2"/>
<dbReference type="PANTHER" id="PTHR46018">
    <property type="entry name" value="ZINC PHOSPHODIESTERASE ELAC PROTEIN 1"/>
    <property type="match status" value="1"/>
</dbReference>
<organism evidence="2 3">
    <name type="scientific">Anaerovirgula multivorans</name>
    <dbReference type="NCBI Taxonomy" id="312168"/>
    <lineage>
        <taxon>Bacteria</taxon>
        <taxon>Bacillati</taxon>
        <taxon>Bacillota</taxon>
        <taxon>Clostridia</taxon>
        <taxon>Peptostreptococcales</taxon>
        <taxon>Natronincolaceae</taxon>
        <taxon>Anaerovirgula</taxon>
    </lineage>
</organism>
<feature type="domain" description="Metallo-beta-lactamase" evidence="1">
    <location>
        <begin position="18"/>
        <end position="212"/>
    </location>
</feature>
<keyword evidence="3" id="KW-1185">Reference proteome</keyword>
<accession>A0A239JUK4</accession>
<dbReference type="SMART" id="SM00849">
    <property type="entry name" value="Lactamase_B"/>
    <property type="match status" value="1"/>
</dbReference>
<evidence type="ECO:0000313" key="3">
    <source>
        <dbReference type="Proteomes" id="UP000198304"/>
    </source>
</evidence>
<proteinExistence type="predicted"/>
<reference evidence="2 3" key="1">
    <citation type="submission" date="2017-06" db="EMBL/GenBank/DDBJ databases">
        <authorList>
            <person name="Kim H.J."/>
            <person name="Triplett B.A."/>
        </authorList>
    </citation>
    <scope>NUCLEOTIDE SEQUENCE [LARGE SCALE GENOMIC DNA]</scope>
    <source>
        <strain evidence="2 3">SCA</strain>
    </source>
</reference>
<dbReference type="InterPro" id="IPR001279">
    <property type="entry name" value="Metallo-B-lactamas"/>
</dbReference>
<protein>
    <submittedName>
        <fullName evidence="2">Ribonuclease BN, tRNA processing enzyme</fullName>
    </submittedName>
</protein>
<dbReference type="SUPFAM" id="SSF56281">
    <property type="entry name" value="Metallo-hydrolase/oxidoreductase"/>
    <property type="match status" value="1"/>
</dbReference>
<gene>
    <name evidence="2" type="ORF">SAMN05446037_10394</name>
</gene>
<dbReference type="AlphaFoldDB" id="A0A239JUK4"/>